<evidence type="ECO:0000313" key="2">
    <source>
        <dbReference type="EMBL" id="KAF2156859.1"/>
    </source>
</evidence>
<dbReference type="PANTHER" id="PTHR28298:SF1">
    <property type="entry name" value="EISOSOME PROTEIN 1"/>
    <property type="match status" value="1"/>
</dbReference>
<dbReference type="InterPro" id="IPR024527">
    <property type="entry name" value="Eisosome1"/>
</dbReference>
<keyword evidence="3" id="KW-1185">Reference proteome</keyword>
<feature type="compositionally biased region" description="Low complexity" evidence="1">
    <location>
        <begin position="924"/>
        <end position="933"/>
    </location>
</feature>
<feature type="compositionally biased region" description="Basic and acidic residues" evidence="1">
    <location>
        <begin position="832"/>
        <end position="843"/>
    </location>
</feature>
<accession>A0A9P4JDI3</accession>
<feature type="compositionally biased region" description="Polar residues" evidence="1">
    <location>
        <begin position="758"/>
        <end position="777"/>
    </location>
</feature>
<feature type="compositionally biased region" description="Low complexity" evidence="1">
    <location>
        <begin position="615"/>
        <end position="630"/>
    </location>
</feature>
<proteinExistence type="predicted"/>
<feature type="region of interest" description="Disordered" evidence="1">
    <location>
        <begin position="295"/>
        <end position="325"/>
    </location>
</feature>
<gene>
    <name evidence="2" type="ORF">K461DRAFT_289234</name>
</gene>
<dbReference type="Proteomes" id="UP000799439">
    <property type="component" value="Unassembled WGS sequence"/>
</dbReference>
<comment type="caution">
    <text evidence="2">The sequence shown here is derived from an EMBL/GenBank/DDBJ whole genome shotgun (WGS) entry which is preliminary data.</text>
</comment>
<feature type="region of interest" description="Disordered" evidence="1">
    <location>
        <begin position="504"/>
        <end position="976"/>
    </location>
</feature>
<feature type="compositionally biased region" description="Basic and acidic residues" evidence="1">
    <location>
        <begin position="411"/>
        <end position="420"/>
    </location>
</feature>
<feature type="compositionally biased region" description="Polar residues" evidence="1">
    <location>
        <begin position="190"/>
        <end position="200"/>
    </location>
</feature>
<evidence type="ECO:0008006" key="4">
    <source>
        <dbReference type="Google" id="ProtNLM"/>
    </source>
</evidence>
<reference evidence="2" key="1">
    <citation type="journal article" date="2020" name="Stud. Mycol.">
        <title>101 Dothideomycetes genomes: a test case for predicting lifestyles and emergence of pathogens.</title>
        <authorList>
            <person name="Haridas S."/>
            <person name="Albert R."/>
            <person name="Binder M."/>
            <person name="Bloem J."/>
            <person name="Labutti K."/>
            <person name="Salamov A."/>
            <person name="Andreopoulos B."/>
            <person name="Baker S."/>
            <person name="Barry K."/>
            <person name="Bills G."/>
            <person name="Bluhm B."/>
            <person name="Cannon C."/>
            <person name="Castanera R."/>
            <person name="Culley D."/>
            <person name="Daum C."/>
            <person name="Ezra D."/>
            <person name="Gonzalez J."/>
            <person name="Henrissat B."/>
            <person name="Kuo A."/>
            <person name="Liang C."/>
            <person name="Lipzen A."/>
            <person name="Lutzoni F."/>
            <person name="Magnuson J."/>
            <person name="Mondo S."/>
            <person name="Nolan M."/>
            <person name="Ohm R."/>
            <person name="Pangilinan J."/>
            <person name="Park H.-J."/>
            <person name="Ramirez L."/>
            <person name="Alfaro M."/>
            <person name="Sun H."/>
            <person name="Tritt A."/>
            <person name="Yoshinaga Y."/>
            <person name="Zwiers L.-H."/>
            <person name="Turgeon B."/>
            <person name="Goodwin S."/>
            <person name="Spatafora J."/>
            <person name="Crous P."/>
            <person name="Grigoriev I."/>
        </authorList>
    </citation>
    <scope>NUCLEOTIDE SEQUENCE</scope>
    <source>
        <strain evidence="2">CBS 260.36</strain>
    </source>
</reference>
<feature type="compositionally biased region" description="Polar residues" evidence="1">
    <location>
        <begin position="24"/>
        <end position="42"/>
    </location>
</feature>
<dbReference type="GO" id="GO:0070941">
    <property type="term" value="P:eisosome assembly"/>
    <property type="evidence" value="ECO:0007669"/>
    <property type="project" value="TreeGrafter"/>
</dbReference>
<name>A0A9P4JDI3_9PEZI</name>
<feature type="compositionally biased region" description="Basic and acidic residues" evidence="1">
    <location>
        <begin position="658"/>
        <end position="668"/>
    </location>
</feature>
<feature type="region of interest" description="Disordered" evidence="1">
    <location>
        <begin position="470"/>
        <end position="489"/>
    </location>
</feature>
<dbReference type="AlphaFoldDB" id="A0A9P4JDI3"/>
<evidence type="ECO:0000313" key="3">
    <source>
        <dbReference type="Proteomes" id="UP000799439"/>
    </source>
</evidence>
<feature type="region of interest" description="Disordered" evidence="1">
    <location>
        <begin position="359"/>
        <end position="420"/>
    </location>
</feature>
<dbReference type="EMBL" id="ML996081">
    <property type="protein sequence ID" value="KAF2156859.1"/>
    <property type="molecule type" value="Genomic_DNA"/>
</dbReference>
<feature type="compositionally biased region" description="Basic and acidic residues" evidence="1">
    <location>
        <begin position="741"/>
        <end position="757"/>
    </location>
</feature>
<feature type="compositionally biased region" description="Polar residues" evidence="1">
    <location>
        <begin position="70"/>
        <end position="82"/>
    </location>
</feature>
<feature type="region of interest" description="Disordered" evidence="1">
    <location>
        <begin position="24"/>
        <end position="89"/>
    </location>
</feature>
<feature type="compositionally biased region" description="Basic and acidic residues" evidence="1">
    <location>
        <begin position="947"/>
        <end position="976"/>
    </location>
</feature>
<dbReference type="OrthoDB" id="4070583at2759"/>
<feature type="compositionally biased region" description="Acidic residues" evidence="1">
    <location>
        <begin position="673"/>
        <end position="684"/>
    </location>
</feature>
<feature type="compositionally biased region" description="Low complexity" evidence="1">
    <location>
        <begin position="300"/>
        <end position="321"/>
    </location>
</feature>
<feature type="compositionally biased region" description="Basic residues" evidence="1">
    <location>
        <begin position="816"/>
        <end position="831"/>
    </location>
</feature>
<feature type="region of interest" description="Disordered" evidence="1">
    <location>
        <begin position="157"/>
        <end position="214"/>
    </location>
</feature>
<feature type="compositionally biased region" description="Basic and acidic residues" evidence="1">
    <location>
        <begin position="515"/>
        <end position="614"/>
    </location>
</feature>
<dbReference type="PANTHER" id="PTHR28298">
    <property type="entry name" value="EISOSOME PROTEIN 1"/>
    <property type="match status" value="1"/>
</dbReference>
<protein>
    <recommendedName>
        <fullName evidence="4">Eisosome protein 1</fullName>
    </recommendedName>
</protein>
<feature type="compositionally biased region" description="Basic residues" evidence="1">
    <location>
        <begin position="845"/>
        <end position="857"/>
    </location>
</feature>
<feature type="compositionally biased region" description="Low complexity" evidence="1">
    <location>
        <begin position="898"/>
        <end position="908"/>
    </location>
</feature>
<feature type="compositionally biased region" description="Basic residues" evidence="1">
    <location>
        <begin position="368"/>
        <end position="382"/>
    </location>
</feature>
<evidence type="ECO:0000256" key="1">
    <source>
        <dbReference type="SAM" id="MobiDB-lite"/>
    </source>
</evidence>
<organism evidence="2 3">
    <name type="scientific">Myriangium duriaei CBS 260.36</name>
    <dbReference type="NCBI Taxonomy" id="1168546"/>
    <lineage>
        <taxon>Eukaryota</taxon>
        <taxon>Fungi</taxon>
        <taxon>Dikarya</taxon>
        <taxon>Ascomycota</taxon>
        <taxon>Pezizomycotina</taxon>
        <taxon>Dothideomycetes</taxon>
        <taxon>Dothideomycetidae</taxon>
        <taxon>Myriangiales</taxon>
        <taxon>Myriangiaceae</taxon>
        <taxon>Myriangium</taxon>
    </lineage>
</organism>
<feature type="compositionally biased region" description="Basic and acidic residues" evidence="1">
    <location>
        <begin position="634"/>
        <end position="650"/>
    </location>
</feature>
<dbReference type="Pfam" id="PF12757">
    <property type="entry name" value="Eisosome1"/>
    <property type="match status" value="1"/>
</dbReference>
<feature type="compositionally biased region" description="Low complexity" evidence="1">
    <location>
        <begin position="157"/>
        <end position="169"/>
    </location>
</feature>
<feature type="compositionally biased region" description="Basic and acidic residues" evidence="1">
    <location>
        <begin position="868"/>
        <end position="882"/>
    </location>
</feature>
<sequence length="976" mass="106477">MAAPCPDPSAHRDTKLQEQASTAALYVTSPSRQPKTPASTSDILDKDNKLSSRGAAMSLKHARPEDLPSYPTSGGVTTNHSGNAALLAHGNQKPFEHWKPDASSAAGKAALHAKDYKMAPLWQPGESAAGSKAAAAAHKDGPKLNLWTPEASANGNTAAAQAFKKSTAAPTNPQIVSPDVRNKALLAATKSVSRARSGSTPAPVMPKYPDSANSAHNALNAATVANRTPKARTDDVMDDPALEESRIRYLSEKIVPREMWTEHPPVSIEVEEKKHQDALRASAISMAKGMYNLQQKNAADHTSTAGATAASAAAERNAVATPPDIKQQAMQYIHLQEAAHKLAEERLAKMDPDGAARYREHYGYPLRSPRRKLSMRNSTRRRANSESQLSDDSDDEKTSRRIRHQMSQFSKDLDAVDEKKRQSDRAALMAAAEKKVQAQMKGIDEKVYAQTGKVSAAMMEDWEAKARAKAAQNSEKRTENFGKADIGGGKFMDQSEIEAIAAARLKPTLDEISENAEKRRARDEEIRLDMEERKRQEIREKQNAKEVKQLQRYTQNEEKLAAKRDKEQQKAAAKSEKDQQKAAAKAEKDAEKARKAEEKQAAKEDQRRSKDVKQDIAVATAATAGIAGQDVAGDDEKEKAAPHTDEHVTHTVEPVEQDITKEETEARPSIETSDAEDEDNEFAEAAETQSPLVEDIGSPVLERMPTGEVVLRPDIERHVTQIVDSSDSEGEEHVVKKKTPVKKEPLNSTEHEKEKADPTTTESTTESKVDPSSQATHVGTDGPINKPVPEAIDILKANNLPSTTEEKPSSPDARSPRRISKLLTKLRRRSKPAPETRKSETRSPQRQHHGVLTKARRGSSPGKAPRITADDDKKVEETEPKTKATVSPTDPEMAAFSAAEAQNLTAAAQPSPSSFVRHTDVNKSVSDISSLSSDGPDVPAFRGLVGVKKDSLSLREGGRLGESRSPVRDSRFQEEL</sequence>